<accession>A0A1P8JQ34</accession>
<dbReference type="OrthoDB" id="9179856at2"/>
<dbReference type="Pfam" id="PF04519">
    <property type="entry name" value="Bactofilin"/>
    <property type="match status" value="1"/>
</dbReference>
<dbReference type="KEGG" id="rhy:RD110_00415"/>
<evidence type="ECO:0000256" key="1">
    <source>
        <dbReference type="ARBA" id="ARBA00044755"/>
    </source>
</evidence>
<evidence type="ECO:0000313" key="3">
    <source>
        <dbReference type="EMBL" id="APW35866.1"/>
    </source>
</evidence>
<dbReference type="PANTHER" id="PTHR35024:SF4">
    <property type="entry name" value="POLYMER-FORMING CYTOSKELETAL PROTEIN"/>
    <property type="match status" value="1"/>
</dbReference>
<dbReference type="InterPro" id="IPR007607">
    <property type="entry name" value="BacA/B"/>
</dbReference>
<name>A0A1P8JQ34_9BURK</name>
<dbReference type="PANTHER" id="PTHR35024">
    <property type="entry name" value="HYPOTHETICAL CYTOSOLIC PROTEIN"/>
    <property type="match status" value="1"/>
</dbReference>
<feature type="region of interest" description="Disordered" evidence="2">
    <location>
        <begin position="1"/>
        <end position="73"/>
    </location>
</feature>
<sequence>MALQSPFFGKRENESLGTRPTTQPASAGAHSVLGSHNSLSQPAPSSATSMTTNTTASSTTPSGTAKEGGSKLTVGPNIKLKGVEITDCDTLVVEGTVEATMDSRVMQIAEMGSFNGSAEIDIAEIHGAFNGDLTVREKLVIYATGRVTGKIRYGKVVIEEGGQLSGEISFGTAASGKAANASAKAPLQAIA</sequence>
<dbReference type="AlphaFoldDB" id="A0A1P8JQ34"/>
<dbReference type="Proteomes" id="UP000186609">
    <property type="component" value="Chromosome"/>
</dbReference>
<dbReference type="RefSeq" id="WP_076195662.1">
    <property type="nucleotide sequence ID" value="NZ_CP019236.1"/>
</dbReference>
<evidence type="ECO:0000256" key="2">
    <source>
        <dbReference type="SAM" id="MobiDB-lite"/>
    </source>
</evidence>
<organism evidence="3 4">
    <name type="scientific">Rhodoferax koreensis</name>
    <dbReference type="NCBI Taxonomy" id="1842727"/>
    <lineage>
        <taxon>Bacteria</taxon>
        <taxon>Pseudomonadati</taxon>
        <taxon>Pseudomonadota</taxon>
        <taxon>Betaproteobacteria</taxon>
        <taxon>Burkholderiales</taxon>
        <taxon>Comamonadaceae</taxon>
        <taxon>Rhodoferax</taxon>
    </lineage>
</organism>
<protein>
    <submittedName>
        <fullName evidence="3">Cell shape determination protein CcmA</fullName>
    </submittedName>
</protein>
<proteinExistence type="inferred from homology"/>
<gene>
    <name evidence="3" type="ORF">RD110_00415</name>
</gene>
<comment type="similarity">
    <text evidence="1">Belongs to the bactofilin family.</text>
</comment>
<dbReference type="STRING" id="1842727.RD110_00415"/>
<keyword evidence="4" id="KW-1185">Reference proteome</keyword>
<feature type="compositionally biased region" description="Low complexity" evidence="2">
    <location>
        <begin position="40"/>
        <end position="65"/>
    </location>
</feature>
<evidence type="ECO:0000313" key="4">
    <source>
        <dbReference type="Proteomes" id="UP000186609"/>
    </source>
</evidence>
<feature type="compositionally biased region" description="Polar residues" evidence="2">
    <location>
        <begin position="15"/>
        <end position="25"/>
    </location>
</feature>
<reference evidence="3 4" key="1">
    <citation type="submission" date="2017-01" db="EMBL/GenBank/DDBJ databases">
        <authorList>
            <person name="Mah S.A."/>
            <person name="Swanson W.J."/>
            <person name="Moy G.W."/>
            <person name="Vacquier V.D."/>
        </authorList>
    </citation>
    <scope>NUCLEOTIDE SEQUENCE [LARGE SCALE GENOMIC DNA]</scope>
    <source>
        <strain evidence="3 4">DCY110</strain>
    </source>
</reference>
<dbReference type="EMBL" id="CP019236">
    <property type="protein sequence ID" value="APW35866.1"/>
    <property type="molecule type" value="Genomic_DNA"/>
</dbReference>